<proteinExistence type="predicted"/>
<keyword evidence="1" id="KW-0175">Coiled coil</keyword>
<evidence type="ECO:0000256" key="1">
    <source>
        <dbReference type="SAM" id="Coils"/>
    </source>
</evidence>
<accession>A0A6S4PL82</accession>
<protein>
    <submittedName>
        <fullName evidence="3">Uncharacterized protein</fullName>
    </submittedName>
</protein>
<dbReference type="KEGG" id="vg:55412132"/>
<feature type="region of interest" description="Disordered" evidence="2">
    <location>
        <begin position="1"/>
        <end position="22"/>
    </location>
</feature>
<evidence type="ECO:0000313" key="3">
    <source>
        <dbReference type="EMBL" id="BAQ93984.1"/>
    </source>
</evidence>
<dbReference type="GeneID" id="55412132"/>
<dbReference type="Proteomes" id="UP000505248">
    <property type="component" value="Segment"/>
</dbReference>
<keyword evidence="4" id="KW-1185">Reference proteome</keyword>
<evidence type="ECO:0000313" key="4">
    <source>
        <dbReference type="Proteomes" id="UP000505248"/>
    </source>
</evidence>
<dbReference type="RefSeq" id="YP_009778042.1">
    <property type="nucleotide sequence ID" value="NC_047709.1"/>
</dbReference>
<evidence type="ECO:0000256" key="2">
    <source>
        <dbReference type="SAM" id="MobiDB-lite"/>
    </source>
</evidence>
<organism evidence="3 4">
    <name type="scientific">uncultured phage_MedDCM-OCT-S45-C4</name>
    <dbReference type="NCBI Taxonomy" id="2740801"/>
    <lineage>
        <taxon>Viruses</taxon>
        <taxon>Duplodnaviria</taxon>
        <taxon>Heunggongvirae</taxon>
        <taxon>Uroviricota</taxon>
        <taxon>Caudoviricetes</taxon>
        <taxon>Autographivirales</taxon>
        <taxon>Ashivirus</taxon>
        <taxon>Ashivirus S45C4</taxon>
    </lineage>
</organism>
<name>A0A6S4PL82_9CAUD</name>
<dbReference type="EMBL" id="AP013538">
    <property type="protein sequence ID" value="BAQ93984.1"/>
    <property type="molecule type" value="Genomic_DNA"/>
</dbReference>
<feature type="coiled-coil region" evidence="1">
    <location>
        <begin position="23"/>
        <end position="50"/>
    </location>
</feature>
<sequence>MGAGGGIKTMVEGMHPDFQAKQAKEREERIATLETQLKDATSRYDKLFIKRTGGQTTQYQVDKQGKRVGDVKTIPTPKRSSGSYGTGTNLKIQGTGTNLG</sequence>
<reference evidence="3 4" key="1">
    <citation type="journal article" date="2013" name="PLoS Genet.">
        <title>Expanding the Marine Virosphere Using Metagenomics.</title>
        <authorList>
            <person name="Mizuno C.M."/>
            <person name="Rodriguez-Valera F."/>
            <person name="Kimes N.E."/>
            <person name="Ghai R."/>
        </authorList>
    </citation>
    <scope>NUCLEOTIDE SEQUENCE [LARGE SCALE GENOMIC DNA]</scope>
    <source>
        <strain evidence="3">UvMED-CGR-U-MedDCM-OCT-S45-C4</strain>
    </source>
</reference>
<feature type="region of interest" description="Disordered" evidence="2">
    <location>
        <begin position="58"/>
        <end position="100"/>
    </location>
</feature>
<feature type="compositionally biased region" description="Polar residues" evidence="2">
    <location>
        <begin position="78"/>
        <end position="100"/>
    </location>
</feature>